<dbReference type="OrthoDB" id="7626281at2"/>
<proteinExistence type="inferred from homology"/>
<dbReference type="PANTHER" id="PTHR31462">
    <property type="entry name" value="ENDOSOMAL/LYSOSOMAL POTASSIUM CHANNEL TMEM175"/>
    <property type="match status" value="1"/>
</dbReference>
<dbReference type="Pfam" id="PF06736">
    <property type="entry name" value="TMEM175"/>
    <property type="match status" value="1"/>
</dbReference>
<protein>
    <submittedName>
        <fullName evidence="14">DUF1211 domain-containing protein</fullName>
    </submittedName>
</protein>
<comment type="catalytic activity">
    <reaction evidence="12">
        <text>K(+)(in) = K(+)(out)</text>
        <dbReference type="Rhea" id="RHEA:29463"/>
        <dbReference type="ChEBI" id="CHEBI:29103"/>
    </reaction>
</comment>
<comment type="similarity">
    <text evidence="2">Belongs to the TMEM175 family.</text>
</comment>
<evidence type="ECO:0000256" key="3">
    <source>
        <dbReference type="ARBA" id="ARBA00022448"/>
    </source>
</evidence>
<dbReference type="GO" id="GO:0005267">
    <property type="term" value="F:potassium channel activity"/>
    <property type="evidence" value="ECO:0007669"/>
    <property type="project" value="UniProtKB-KW"/>
</dbReference>
<dbReference type="InterPro" id="IPR010617">
    <property type="entry name" value="TMEM175-like"/>
</dbReference>
<evidence type="ECO:0000256" key="9">
    <source>
        <dbReference type="ARBA" id="ARBA00023065"/>
    </source>
</evidence>
<dbReference type="Proteomes" id="UP000278886">
    <property type="component" value="Chromosome"/>
</dbReference>
<evidence type="ECO:0000256" key="8">
    <source>
        <dbReference type="ARBA" id="ARBA00022989"/>
    </source>
</evidence>
<feature type="transmembrane region" description="Helical" evidence="13">
    <location>
        <begin position="57"/>
        <end position="76"/>
    </location>
</feature>
<name>A0A387BFH5_9MICO</name>
<evidence type="ECO:0000256" key="10">
    <source>
        <dbReference type="ARBA" id="ARBA00023136"/>
    </source>
</evidence>
<keyword evidence="11" id="KW-0407">Ion channel</keyword>
<keyword evidence="10 13" id="KW-0472">Membrane</keyword>
<comment type="subcellular location">
    <subcellularLocation>
        <location evidence="1">Membrane</location>
        <topology evidence="1">Multi-pass membrane protein</topology>
    </subcellularLocation>
</comment>
<sequence>MTGVRQRLALLSRGEGTERIAFFSDAVFAIALTLLVLDIRLPEGLEPDELWPALGELWPQFFAYALTFAVLGINWITHHRKFRLMERFDTGLIWINLAFLAFVALAPFPTSVLSEYPEAPAVVLYAVQVSMLSILQGVLWWYAFRRGLLSEAVDVSIARFVTISVAVTPAIFLATIPVALLVDPTIAMLCWLLLPPAGALTSRLAARRLDRVTPATPATPSAG</sequence>
<evidence type="ECO:0000256" key="7">
    <source>
        <dbReference type="ARBA" id="ARBA00022958"/>
    </source>
</evidence>
<evidence type="ECO:0000256" key="12">
    <source>
        <dbReference type="ARBA" id="ARBA00034430"/>
    </source>
</evidence>
<gene>
    <name evidence="14" type="ORF">D7I47_02620</name>
</gene>
<keyword evidence="4" id="KW-0633">Potassium transport</keyword>
<feature type="transmembrane region" description="Helical" evidence="13">
    <location>
        <begin position="122"/>
        <end position="144"/>
    </location>
</feature>
<feature type="transmembrane region" description="Helical" evidence="13">
    <location>
        <begin position="156"/>
        <end position="180"/>
    </location>
</feature>
<dbReference type="GO" id="GO:0015252">
    <property type="term" value="F:proton channel activity"/>
    <property type="evidence" value="ECO:0007669"/>
    <property type="project" value="InterPro"/>
</dbReference>
<dbReference type="AlphaFoldDB" id="A0A387BFH5"/>
<keyword evidence="6" id="KW-0631">Potassium channel</keyword>
<reference evidence="15" key="1">
    <citation type="submission" date="2018-09" db="EMBL/GenBank/DDBJ databases">
        <title>Genome sequencing of strain 2DFWR-13.</title>
        <authorList>
            <person name="Heo J."/>
            <person name="Kim S.-J."/>
            <person name="Kwon S.-W."/>
        </authorList>
    </citation>
    <scope>NUCLEOTIDE SEQUENCE [LARGE SCALE GENOMIC DNA]</scope>
    <source>
        <strain evidence="15">2DFWR-13</strain>
    </source>
</reference>
<organism evidence="14 15">
    <name type="scientific">Protaetiibacter intestinalis</name>
    <dbReference type="NCBI Taxonomy" id="2419774"/>
    <lineage>
        <taxon>Bacteria</taxon>
        <taxon>Bacillati</taxon>
        <taxon>Actinomycetota</taxon>
        <taxon>Actinomycetes</taxon>
        <taxon>Micrococcales</taxon>
        <taxon>Microbacteriaceae</taxon>
        <taxon>Protaetiibacter</taxon>
    </lineage>
</organism>
<evidence type="ECO:0000256" key="4">
    <source>
        <dbReference type="ARBA" id="ARBA00022538"/>
    </source>
</evidence>
<evidence type="ECO:0000313" key="14">
    <source>
        <dbReference type="EMBL" id="AYF97250.1"/>
    </source>
</evidence>
<feature type="transmembrane region" description="Helical" evidence="13">
    <location>
        <begin position="20"/>
        <end position="37"/>
    </location>
</feature>
<keyword evidence="7" id="KW-0630">Potassium</keyword>
<feature type="transmembrane region" description="Helical" evidence="13">
    <location>
        <begin position="88"/>
        <end position="110"/>
    </location>
</feature>
<evidence type="ECO:0000313" key="15">
    <source>
        <dbReference type="Proteomes" id="UP000278886"/>
    </source>
</evidence>
<accession>A0A387BFH5</accession>
<dbReference type="GO" id="GO:0016020">
    <property type="term" value="C:membrane"/>
    <property type="evidence" value="ECO:0007669"/>
    <property type="project" value="UniProtKB-SubCell"/>
</dbReference>
<evidence type="ECO:0000256" key="6">
    <source>
        <dbReference type="ARBA" id="ARBA00022826"/>
    </source>
</evidence>
<evidence type="ECO:0000256" key="5">
    <source>
        <dbReference type="ARBA" id="ARBA00022692"/>
    </source>
</evidence>
<dbReference type="EMBL" id="CP032630">
    <property type="protein sequence ID" value="AYF97250.1"/>
    <property type="molecule type" value="Genomic_DNA"/>
</dbReference>
<dbReference type="PANTHER" id="PTHR31462:SF5">
    <property type="entry name" value="ENDOSOMAL_LYSOSOMAL PROTON CHANNEL TMEM175"/>
    <property type="match status" value="1"/>
</dbReference>
<keyword evidence="8 13" id="KW-1133">Transmembrane helix</keyword>
<evidence type="ECO:0000256" key="2">
    <source>
        <dbReference type="ARBA" id="ARBA00006920"/>
    </source>
</evidence>
<keyword evidence="9" id="KW-0406">Ion transport</keyword>
<evidence type="ECO:0000256" key="13">
    <source>
        <dbReference type="SAM" id="Phobius"/>
    </source>
</evidence>
<keyword evidence="5 13" id="KW-0812">Transmembrane</keyword>
<dbReference type="RefSeq" id="WP_120761601.1">
    <property type="nucleotide sequence ID" value="NZ_CP032630.1"/>
</dbReference>
<keyword evidence="3" id="KW-0813">Transport</keyword>
<feature type="transmembrane region" description="Helical" evidence="13">
    <location>
        <begin position="186"/>
        <end position="206"/>
    </location>
</feature>
<keyword evidence="15" id="KW-1185">Reference proteome</keyword>
<dbReference type="KEGG" id="lyd:D7I47_02620"/>
<evidence type="ECO:0000256" key="1">
    <source>
        <dbReference type="ARBA" id="ARBA00004141"/>
    </source>
</evidence>
<evidence type="ECO:0000256" key="11">
    <source>
        <dbReference type="ARBA" id="ARBA00023303"/>
    </source>
</evidence>